<feature type="region of interest" description="Disordered" evidence="2">
    <location>
        <begin position="256"/>
        <end position="313"/>
    </location>
</feature>
<evidence type="ECO:0000256" key="1">
    <source>
        <dbReference type="SAM" id="Coils"/>
    </source>
</evidence>
<feature type="coiled-coil region" evidence="1">
    <location>
        <begin position="82"/>
        <end position="127"/>
    </location>
</feature>
<dbReference type="RefSeq" id="WP_057979359.1">
    <property type="nucleotide sequence ID" value="NZ_LKHP01000014.1"/>
</dbReference>
<feature type="domain" description="DUF5667" evidence="4">
    <location>
        <begin position="30"/>
        <end position="149"/>
    </location>
</feature>
<dbReference type="OrthoDB" id="1949817at2"/>
<dbReference type="EMBL" id="LKHP01000014">
    <property type="protein sequence ID" value="KRQ86204.1"/>
    <property type="molecule type" value="Genomic_DNA"/>
</dbReference>
<dbReference type="Proteomes" id="UP000052015">
    <property type="component" value="Unassembled WGS sequence"/>
</dbReference>
<evidence type="ECO:0000313" key="5">
    <source>
        <dbReference type="EMBL" id="KRQ86204.1"/>
    </source>
</evidence>
<evidence type="ECO:0000259" key="4">
    <source>
        <dbReference type="Pfam" id="PF18915"/>
    </source>
</evidence>
<dbReference type="AlphaFoldDB" id="A0A0R3JZ10"/>
<dbReference type="STRING" id="908809.ABG79_02045"/>
<dbReference type="Pfam" id="PF18915">
    <property type="entry name" value="DUF5667"/>
    <property type="match status" value="1"/>
</dbReference>
<sequence>MKKIIVFAVSLIISFNLTIAHAETQEVNAGITPDSILYPIDKLVDEVKIALADDSQEKIEVITTVAEERLSEAQVMAEEGKEELTKTTVEEYQSKMDDAQSEFKTIIDNENQTTEVKSEEIDKIKEQIDAKYKKSIEVLTKIQEKVSENAKPTIQKVIELQTAKKEAVVNMVEKRHELNTARKALNEAEEMLKAAIESNNEDEIKKASELLNTAKSSFEAKKAELKSAMEAKKQVMKNKELKKEVKNTLKQEVKNGTITKQEAKEVRKMVNGNLENKEKNQERNKTEENNNSKNKKGKGKKFLDTINKNVVSE</sequence>
<keyword evidence="1" id="KW-0175">Coiled coil</keyword>
<name>A0A0R3JZ10_CALMK</name>
<feature type="signal peptide" evidence="3">
    <location>
        <begin position="1"/>
        <end position="22"/>
    </location>
</feature>
<evidence type="ECO:0000256" key="3">
    <source>
        <dbReference type="SAM" id="SignalP"/>
    </source>
</evidence>
<comment type="caution">
    <text evidence="5">The sequence shown here is derived from an EMBL/GenBank/DDBJ whole genome shotgun (WGS) entry which is preliminary data.</text>
</comment>
<feature type="chain" id="PRO_5006441704" description="DUF5667 domain-containing protein" evidence="3">
    <location>
        <begin position="23"/>
        <end position="313"/>
    </location>
</feature>
<dbReference type="InterPro" id="IPR043725">
    <property type="entry name" value="DUF5667"/>
</dbReference>
<organism evidence="5 6">
    <name type="scientific">Caloramator mitchellensis</name>
    <dbReference type="NCBI Taxonomy" id="908809"/>
    <lineage>
        <taxon>Bacteria</taxon>
        <taxon>Bacillati</taxon>
        <taxon>Bacillota</taxon>
        <taxon>Clostridia</taxon>
        <taxon>Eubacteriales</taxon>
        <taxon>Clostridiaceae</taxon>
        <taxon>Caloramator</taxon>
    </lineage>
</organism>
<keyword evidence="3" id="KW-0732">Signal</keyword>
<evidence type="ECO:0000313" key="6">
    <source>
        <dbReference type="Proteomes" id="UP000052015"/>
    </source>
</evidence>
<evidence type="ECO:0000256" key="2">
    <source>
        <dbReference type="SAM" id="MobiDB-lite"/>
    </source>
</evidence>
<gene>
    <name evidence="5" type="ORF">ABG79_02045</name>
</gene>
<protein>
    <recommendedName>
        <fullName evidence="4">DUF5667 domain-containing protein</fullName>
    </recommendedName>
</protein>
<proteinExistence type="predicted"/>
<keyword evidence="6" id="KW-1185">Reference proteome</keyword>
<feature type="compositionally biased region" description="Basic and acidic residues" evidence="2">
    <location>
        <begin position="275"/>
        <end position="290"/>
    </location>
</feature>
<accession>A0A0R3JZ10</accession>
<reference evidence="5 6" key="1">
    <citation type="submission" date="2015-09" db="EMBL/GenBank/DDBJ databases">
        <title>Draft genome sequence of a Caloramator mitchellensis, a moderate thermophile from the Great Artesian Basin of Australia.</title>
        <authorList>
            <person name="Patel B.K."/>
        </authorList>
    </citation>
    <scope>NUCLEOTIDE SEQUENCE [LARGE SCALE GENOMIC DNA]</scope>
    <source>
        <strain evidence="5 6">VF08</strain>
    </source>
</reference>